<keyword evidence="6 9" id="KW-1133">Transmembrane helix</keyword>
<sequence length="127" mass="14364">MFIILLVFFLYFSNYMSALTLLGIGIVYLLYNLGSKVLIGDNNFFVLLENKSYECGFEYGLEGGGFSLQFYIVGLSFLLFDLEICLFTPVVFSLNIGMLSLGLGVFFLLVVLFFLIYEFLTGALDWS</sequence>
<feature type="transmembrane region" description="Helical" evidence="9">
    <location>
        <begin position="99"/>
        <end position="120"/>
    </location>
</feature>
<dbReference type="GO" id="GO:0031966">
    <property type="term" value="C:mitochondrial membrane"/>
    <property type="evidence" value="ECO:0007669"/>
    <property type="project" value="UniProtKB-SubCell"/>
</dbReference>
<comment type="similarity">
    <text evidence="2 9">Belongs to the complex I subunit 3 family.</text>
</comment>
<dbReference type="Pfam" id="PF00507">
    <property type="entry name" value="Oxidored_q4"/>
    <property type="match status" value="1"/>
</dbReference>
<comment type="catalytic activity">
    <reaction evidence="8 9">
        <text>a ubiquinone + NADH + 5 H(+)(in) = a ubiquinol + NAD(+) + 4 H(+)(out)</text>
        <dbReference type="Rhea" id="RHEA:29091"/>
        <dbReference type="Rhea" id="RHEA-COMP:9565"/>
        <dbReference type="Rhea" id="RHEA-COMP:9566"/>
        <dbReference type="ChEBI" id="CHEBI:15378"/>
        <dbReference type="ChEBI" id="CHEBI:16389"/>
        <dbReference type="ChEBI" id="CHEBI:17976"/>
        <dbReference type="ChEBI" id="CHEBI:57540"/>
        <dbReference type="ChEBI" id="CHEBI:57945"/>
        <dbReference type="EC" id="7.1.1.2"/>
    </reaction>
</comment>
<dbReference type="InterPro" id="IPR000440">
    <property type="entry name" value="NADH_UbQ/plastoQ_OxRdtase_su3"/>
</dbReference>
<dbReference type="EC" id="7.1.1.2" evidence="9"/>
<evidence type="ECO:0000256" key="2">
    <source>
        <dbReference type="ARBA" id="ARBA00008472"/>
    </source>
</evidence>
<dbReference type="EMBL" id="FM177702">
    <property type="protein sequence ID" value="CAQ68361.1"/>
    <property type="molecule type" value="Genomic_DNA"/>
</dbReference>
<comment type="function">
    <text evidence="9">Core subunit of the mitochondrial membrane respiratory chain NADH dehydrogenase (Complex I) which catalyzes electron transfer from NADH through the respiratory chain, using ubiquinone as an electron acceptor. Essential for the catalytic activity of complex I.</text>
</comment>
<evidence type="ECO:0000256" key="9">
    <source>
        <dbReference type="RuleBase" id="RU003640"/>
    </source>
</evidence>
<comment type="subcellular location">
    <subcellularLocation>
        <location evidence="1">Membrane</location>
    </subcellularLocation>
    <subcellularLocation>
        <location evidence="9">Mitochondrion membrane</location>
        <topology evidence="9">Multi-pass membrane protein</topology>
    </subcellularLocation>
</comment>
<geneLocation type="mitochondrion" evidence="10"/>
<feature type="transmembrane region" description="Helical" evidence="9">
    <location>
        <begin position="68"/>
        <end position="92"/>
    </location>
</feature>
<keyword evidence="5 9" id="KW-0812">Transmembrane</keyword>
<organism evidence="10">
    <name type="scientific">Botryllus schlosseri</name>
    <name type="common">Golden star tunicate</name>
    <name type="synonym">Alcyonium schlosseri</name>
    <dbReference type="NCBI Taxonomy" id="30301"/>
    <lineage>
        <taxon>Eukaryota</taxon>
        <taxon>Metazoa</taxon>
        <taxon>Chordata</taxon>
        <taxon>Tunicata</taxon>
        <taxon>Ascidiacea</taxon>
        <taxon>Stolidobranchia</taxon>
        <taxon>Styelidae</taxon>
        <taxon>Botryllus</taxon>
    </lineage>
</organism>
<keyword evidence="9 10" id="KW-0496">Mitochondrion</keyword>
<keyword evidence="9" id="KW-0249">Electron transport</keyword>
<dbReference type="PANTHER" id="PTHR11058:SF9">
    <property type="entry name" value="NADH-UBIQUINONE OXIDOREDUCTASE CHAIN 3"/>
    <property type="match status" value="1"/>
</dbReference>
<keyword evidence="9" id="KW-0679">Respiratory chain</keyword>
<proteinExistence type="inferred from homology"/>
<evidence type="ECO:0000313" key="10">
    <source>
        <dbReference type="EMBL" id="CAQ68361.1"/>
    </source>
</evidence>
<name>A0A024FSN3_BOTSH</name>
<gene>
    <name evidence="10" type="primary">nad3</name>
</gene>
<feature type="transmembrane region" description="Helical" evidence="9">
    <location>
        <begin position="7"/>
        <end position="31"/>
    </location>
</feature>
<evidence type="ECO:0000256" key="5">
    <source>
        <dbReference type="ARBA" id="ARBA00022692"/>
    </source>
</evidence>
<evidence type="ECO:0000256" key="1">
    <source>
        <dbReference type="ARBA" id="ARBA00004370"/>
    </source>
</evidence>
<evidence type="ECO:0000256" key="6">
    <source>
        <dbReference type="ARBA" id="ARBA00022989"/>
    </source>
</evidence>
<dbReference type="GO" id="GO:0030964">
    <property type="term" value="C:NADH dehydrogenase complex"/>
    <property type="evidence" value="ECO:0007669"/>
    <property type="project" value="TreeGrafter"/>
</dbReference>
<keyword evidence="9" id="KW-1278">Translocase</keyword>
<evidence type="ECO:0000256" key="3">
    <source>
        <dbReference type="ARBA" id="ARBA00021007"/>
    </source>
</evidence>
<dbReference type="PANTHER" id="PTHR11058">
    <property type="entry name" value="NADH-UBIQUINONE OXIDOREDUCTASE CHAIN 3"/>
    <property type="match status" value="1"/>
</dbReference>
<keyword evidence="9" id="KW-0520">NAD</keyword>
<evidence type="ECO:0000256" key="4">
    <source>
        <dbReference type="ARBA" id="ARBA00022448"/>
    </source>
</evidence>
<evidence type="ECO:0000256" key="7">
    <source>
        <dbReference type="ARBA" id="ARBA00023136"/>
    </source>
</evidence>
<keyword evidence="4 9" id="KW-0813">Transport</keyword>
<protein>
    <recommendedName>
        <fullName evidence="3 9">NADH-ubiquinone oxidoreductase chain 3</fullName>
        <ecNumber evidence="9">7.1.1.2</ecNumber>
    </recommendedName>
</protein>
<accession>A0A024FSN3</accession>
<dbReference type="GO" id="GO:0008137">
    <property type="term" value="F:NADH dehydrogenase (ubiquinone) activity"/>
    <property type="evidence" value="ECO:0007669"/>
    <property type="project" value="UniProtKB-UniRule"/>
</dbReference>
<evidence type="ECO:0000256" key="8">
    <source>
        <dbReference type="ARBA" id="ARBA00049551"/>
    </source>
</evidence>
<keyword evidence="9" id="KW-0830">Ubiquinone</keyword>
<keyword evidence="7 9" id="KW-0472">Membrane</keyword>
<dbReference type="AlphaFoldDB" id="A0A024FSN3"/>
<reference evidence="10" key="1">
    <citation type="journal article" date="2014" name="Genome Biol. Evol.">
        <title>Ascidian mitogenomics: comparison of evolutionary rates in closely related taxa provides evidence of ongoing speciation events.</title>
        <authorList>
            <person name="Griggio F."/>
            <person name="Voskoboynik A."/>
            <person name="Iannelli F."/>
            <person name="Justy F."/>
            <person name="Tilak M.K."/>
            <person name="Turon X."/>
            <person name="Pesole G."/>
            <person name="Douzery E.J."/>
            <person name="Mastrototaro F."/>
            <person name="Gissi C."/>
        </authorList>
    </citation>
    <scope>NUCLEOTIDE SEQUENCE</scope>
    <source>
        <strain evidence="10">VE</strain>
        <tissue evidence="10">Colony</tissue>
    </source>
</reference>
<dbReference type="InterPro" id="IPR038430">
    <property type="entry name" value="NDAH_ubi_oxred_su3_sf"/>
</dbReference>
<dbReference type="Gene3D" id="1.20.58.1610">
    <property type="entry name" value="NADH:ubiquinone/plastoquinone oxidoreductase, chain 3"/>
    <property type="match status" value="1"/>
</dbReference>